<evidence type="ECO:0000313" key="1">
    <source>
        <dbReference type="EMBL" id="KAH7688410.1"/>
    </source>
</evidence>
<keyword evidence="2" id="KW-1185">Reference proteome</keyword>
<gene>
    <name evidence="1" type="ORF">IHE45_03G032200</name>
</gene>
<comment type="caution">
    <text evidence="1">The sequence shown here is derived from an EMBL/GenBank/DDBJ whole genome shotgun (WGS) entry which is preliminary data.</text>
</comment>
<proteinExistence type="predicted"/>
<protein>
    <submittedName>
        <fullName evidence="1">Uncharacterized protein</fullName>
    </submittedName>
</protein>
<organism evidence="1 2">
    <name type="scientific">Dioscorea alata</name>
    <name type="common">Purple yam</name>
    <dbReference type="NCBI Taxonomy" id="55571"/>
    <lineage>
        <taxon>Eukaryota</taxon>
        <taxon>Viridiplantae</taxon>
        <taxon>Streptophyta</taxon>
        <taxon>Embryophyta</taxon>
        <taxon>Tracheophyta</taxon>
        <taxon>Spermatophyta</taxon>
        <taxon>Magnoliopsida</taxon>
        <taxon>Liliopsida</taxon>
        <taxon>Dioscoreales</taxon>
        <taxon>Dioscoreaceae</taxon>
        <taxon>Dioscorea</taxon>
    </lineage>
</organism>
<accession>A0ACB7WJL0</accession>
<dbReference type="EMBL" id="CM037013">
    <property type="protein sequence ID" value="KAH7688410.1"/>
    <property type="molecule type" value="Genomic_DNA"/>
</dbReference>
<sequence length="563" mass="64798">MDSLFQSSPPSNSDHLFDELRWVIQIRQYLEEGTEDDHDIPVTIFSVPKSLRVSNPESFAPQLIALSPYHHWQPELYEMEWYKSSAAKRARNRLHGQNFQQIAEHFIKAKHLICAHYHRYLDFNDETIAWMMILDTSFLLEFLQIFVPEESKVLPQVPSRISHFVDYQGRKSAHDVILRDIMMLENQVPLFLLRVCLEFQCSSLVEADDVLTLMLNGFMRALCPLNMMQNFPCIDVTQHSHLLELLYSILVRKPQEQNCEAIIYISEDQTDAGKSIYQTDNNDSSKINQFFVASWKAASGQNGSNLLYIKKILSSKPMKFLVKVPWKIITSLPLFSILKKPVEYLLSSEISANSMTEMSSSNQNINNQPLIEEIMIPSVRELVNAGISFSATKGDVTTIQFDIKTATLYLPTVKLDINTEVILRNLVAYESSVVSGPLVFTRYTELMNGIIDTDEDAKLLRERGIILNKMKSDSEVAKLWNSMSRSVRLTRVPFLDKVIEDVNNYYNSRWRVKTTKFMKKYVFGSWRFLAFLAAVFLLLLTSLQAFCSVYSCARWINPAIIGQ</sequence>
<name>A0ACB7WJL0_DIOAL</name>
<reference evidence="2" key="1">
    <citation type="journal article" date="2022" name="Nat. Commun.">
        <title>Chromosome evolution and the genetic basis of agronomically important traits in greater yam.</title>
        <authorList>
            <person name="Bredeson J.V."/>
            <person name="Lyons J.B."/>
            <person name="Oniyinde I.O."/>
            <person name="Okereke N.R."/>
            <person name="Kolade O."/>
            <person name="Nnabue I."/>
            <person name="Nwadili C.O."/>
            <person name="Hribova E."/>
            <person name="Parker M."/>
            <person name="Nwogha J."/>
            <person name="Shu S."/>
            <person name="Carlson J."/>
            <person name="Kariba R."/>
            <person name="Muthemba S."/>
            <person name="Knop K."/>
            <person name="Barton G.J."/>
            <person name="Sherwood A.V."/>
            <person name="Lopez-Montes A."/>
            <person name="Asiedu R."/>
            <person name="Jamnadass R."/>
            <person name="Muchugi A."/>
            <person name="Goodstein D."/>
            <person name="Egesi C.N."/>
            <person name="Featherston J."/>
            <person name="Asfaw A."/>
            <person name="Simpson G.G."/>
            <person name="Dolezel J."/>
            <person name="Hendre P.S."/>
            <person name="Van Deynze A."/>
            <person name="Kumar P.L."/>
            <person name="Obidiegwu J.E."/>
            <person name="Bhattacharjee R."/>
            <person name="Rokhsar D.S."/>
        </authorList>
    </citation>
    <scope>NUCLEOTIDE SEQUENCE [LARGE SCALE GENOMIC DNA]</scope>
    <source>
        <strain evidence="2">cv. TDa95/00328</strain>
    </source>
</reference>
<evidence type="ECO:0000313" key="2">
    <source>
        <dbReference type="Proteomes" id="UP000827976"/>
    </source>
</evidence>
<dbReference type="Proteomes" id="UP000827976">
    <property type="component" value="Chromosome 3"/>
</dbReference>